<gene>
    <name evidence="1" type="ORF">M378DRAFT_164215</name>
</gene>
<protein>
    <submittedName>
        <fullName evidence="1">Uncharacterized protein</fullName>
    </submittedName>
</protein>
<accession>A0A0C2WQ21</accession>
<sequence length="71" mass="8429">MEFFISEFQRQIGAIEGLLKRFGNKVDVVSINTLDEYKDEIQDLKYTSSYYTFIFSLFLPSWVSSARIIRY</sequence>
<dbReference type="AlphaFoldDB" id="A0A0C2WQ21"/>
<organism evidence="1 2">
    <name type="scientific">Amanita muscaria (strain Koide BX008)</name>
    <dbReference type="NCBI Taxonomy" id="946122"/>
    <lineage>
        <taxon>Eukaryota</taxon>
        <taxon>Fungi</taxon>
        <taxon>Dikarya</taxon>
        <taxon>Basidiomycota</taxon>
        <taxon>Agaricomycotina</taxon>
        <taxon>Agaricomycetes</taxon>
        <taxon>Agaricomycetidae</taxon>
        <taxon>Agaricales</taxon>
        <taxon>Pluteineae</taxon>
        <taxon>Amanitaceae</taxon>
        <taxon>Amanita</taxon>
    </lineage>
</organism>
<proteinExistence type="predicted"/>
<dbReference type="Proteomes" id="UP000054549">
    <property type="component" value="Unassembled WGS sequence"/>
</dbReference>
<reference evidence="1 2" key="1">
    <citation type="submission" date="2014-04" db="EMBL/GenBank/DDBJ databases">
        <title>Evolutionary Origins and Diversification of the Mycorrhizal Mutualists.</title>
        <authorList>
            <consortium name="DOE Joint Genome Institute"/>
            <consortium name="Mycorrhizal Genomics Consortium"/>
            <person name="Kohler A."/>
            <person name="Kuo A."/>
            <person name="Nagy L.G."/>
            <person name="Floudas D."/>
            <person name="Copeland A."/>
            <person name="Barry K.W."/>
            <person name="Cichocki N."/>
            <person name="Veneault-Fourrey C."/>
            <person name="LaButti K."/>
            <person name="Lindquist E.A."/>
            <person name="Lipzen A."/>
            <person name="Lundell T."/>
            <person name="Morin E."/>
            <person name="Murat C."/>
            <person name="Riley R."/>
            <person name="Ohm R."/>
            <person name="Sun H."/>
            <person name="Tunlid A."/>
            <person name="Henrissat B."/>
            <person name="Grigoriev I.V."/>
            <person name="Hibbett D.S."/>
            <person name="Martin F."/>
        </authorList>
    </citation>
    <scope>NUCLEOTIDE SEQUENCE [LARGE SCALE GENOMIC DNA]</scope>
    <source>
        <strain evidence="1 2">Koide BX008</strain>
    </source>
</reference>
<dbReference type="InParanoid" id="A0A0C2WQ21"/>
<evidence type="ECO:0000313" key="1">
    <source>
        <dbReference type="EMBL" id="KIL63757.1"/>
    </source>
</evidence>
<dbReference type="EMBL" id="KN818256">
    <property type="protein sequence ID" value="KIL63757.1"/>
    <property type="molecule type" value="Genomic_DNA"/>
</dbReference>
<evidence type="ECO:0000313" key="2">
    <source>
        <dbReference type="Proteomes" id="UP000054549"/>
    </source>
</evidence>
<name>A0A0C2WQ21_AMAMK</name>
<keyword evidence="2" id="KW-1185">Reference proteome</keyword>
<dbReference type="HOGENOM" id="CLU_2739503_0_0_1"/>